<feature type="transmembrane region" description="Helical" evidence="6">
    <location>
        <begin position="56"/>
        <end position="74"/>
    </location>
</feature>
<dbReference type="SUPFAM" id="SSF81342">
    <property type="entry name" value="Transmembrane di-heme cytochromes"/>
    <property type="match status" value="1"/>
</dbReference>
<evidence type="ECO:0000256" key="4">
    <source>
        <dbReference type="ARBA" id="ARBA00022989"/>
    </source>
</evidence>
<name>A0A9X3SWA4_9ACTN</name>
<dbReference type="Gene3D" id="1.20.950.20">
    <property type="entry name" value="Transmembrane di-heme cytochromes, Chain C"/>
    <property type="match status" value="1"/>
</dbReference>
<evidence type="ECO:0000313" key="8">
    <source>
        <dbReference type="EMBL" id="MDA1383806.1"/>
    </source>
</evidence>
<reference evidence="8" key="1">
    <citation type="submission" date="2022-12" db="EMBL/GenBank/DDBJ databases">
        <title>Gycomyces niveus sp.nov., a novel actinomycete isolated from soil in Shouguang.</title>
        <authorList>
            <person name="Yang X."/>
        </authorList>
    </citation>
    <scope>NUCLEOTIDE SEQUENCE</scope>
    <source>
        <strain evidence="8">DSM 44724</strain>
    </source>
</reference>
<dbReference type="RefSeq" id="WP_270120075.1">
    <property type="nucleotide sequence ID" value="NZ_BAAAOM010000001.1"/>
</dbReference>
<dbReference type="GO" id="GO:0005886">
    <property type="term" value="C:plasma membrane"/>
    <property type="evidence" value="ECO:0007669"/>
    <property type="project" value="UniProtKB-SubCell"/>
</dbReference>
<reference evidence="9 11" key="2">
    <citation type="submission" date="2023-07" db="EMBL/GenBank/DDBJ databases">
        <title>Sequencing the genomes of 1000 actinobacteria strains.</title>
        <authorList>
            <person name="Klenk H.-P."/>
        </authorList>
    </citation>
    <scope>NUCLEOTIDE SEQUENCE [LARGE SCALE GENOMIC DNA]</scope>
    <source>
        <strain evidence="9 11">DSM 44724</strain>
    </source>
</reference>
<evidence type="ECO:0000313" key="11">
    <source>
        <dbReference type="Proteomes" id="UP001183604"/>
    </source>
</evidence>
<evidence type="ECO:0000313" key="10">
    <source>
        <dbReference type="Proteomes" id="UP001145799"/>
    </source>
</evidence>
<dbReference type="Proteomes" id="UP001145799">
    <property type="component" value="Unassembled WGS sequence"/>
</dbReference>
<organism evidence="8 10">
    <name type="scientific">Glycomyces lechevalierae</name>
    <dbReference type="NCBI Taxonomy" id="256034"/>
    <lineage>
        <taxon>Bacteria</taxon>
        <taxon>Bacillati</taxon>
        <taxon>Actinomycetota</taxon>
        <taxon>Actinomycetes</taxon>
        <taxon>Glycomycetales</taxon>
        <taxon>Glycomycetaceae</taxon>
        <taxon>Glycomyces</taxon>
    </lineage>
</organism>
<sequence length="212" mass="23080">MATERVRRHSARARWLHAGVYATTLVLLATGWWLTLGQEGRPSPLSAATGWSDAEIHTAAGWALAAVAVVGAVIGRHGLGALVADSLRFAKSDAAWFRRWPAAVFTGRFAHHEGRYDPGQRIANLAILVLLALLIASGVGLAVVSGGPVFVWCVMIHRWSTYLITPLLLGHIVIASGVLPGYRGVWRSMHLGGRLKRSDAERVWPGWTRRSR</sequence>
<dbReference type="GO" id="GO:0022904">
    <property type="term" value="P:respiratory electron transport chain"/>
    <property type="evidence" value="ECO:0007669"/>
    <property type="project" value="InterPro"/>
</dbReference>
<proteinExistence type="predicted"/>
<keyword evidence="4 6" id="KW-1133">Transmembrane helix</keyword>
<comment type="subcellular location">
    <subcellularLocation>
        <location evidence="1">Cell membrane</location>
        <topology evidence="1">Multi-pass membrane protein</topology>
    </subcellularLocation>
</comment>
<evidence type="ECO:0000256" key="6">
    <source>
        <dbReference type="SAM" id="Phobius"/>
    </source>
</evidence>
<keyword evidence="3 6" id="KW-0812">Transmembrane</keyword>
<feature type="domain" description="Cytochrome b561 bacterial/Ni-hydrogenase" evidence="7">
    <location>
        <begin position="8"/>
        <end position="189"/>
    </location>
</feature>
<evidence type="ECO:0000256" key="2">
    <source>
        <dbReference type="ARBA" id="ARBA00022475"/>
    </source>
</evidence>
<accession>A0A9X3SWA4</accession>
<keyword evidence="11" id="KW-1185">Reference proteome</keyword>
<dbReference type="Proteomes" id="UP001183604">
    <property type="component" value="Unassembled WGS sequence"/>
</dbReference>
<dbReference type="InterPro" id="IPR011577">
    <property type="entry name" value="Cyt_b561_bac/Ni-Hgenase"/>
</dbReference>
<dbReference type="GO" id="GO:0009055">
    <property type="term" value="F:electron transfer activity"/>
    <property type="evidence" value="ECO:0007669"/>
    <property type="project" value="InterPro"/>
</dbReference>
<comment type="caution">
    <text evidence="8">The sequence shown here is derived from an EMBL/GenBank/DDBJ whole genome shotgun (WGS) entry which is preliminary data.</text>
</comment>
<keyword evidence="5 6" id="KW-0472">Membrane</keyword>
<keyword evidence="2" id="KW-1003">Cell membrane</keyword>
<dbReference type="AlphaFoldDB" id="A0A9X3SWA4"/>
<feature type="transmembrane region" description="Helical" evidence="6">
    <location>
        <begin position="159"/>
        <end position="179"/>
    </location>
</feature>
<dbReference type="Pfam" id="PF01292">
    <property type="entry name" value="Ni_hydr_CYTB"/>
    <property type="match status" value="1"/>
</dbReference>
<dbReference type="InterPro" id="IPR016174">
    <property type="entry name" value="Di-haem_cyt_TM"/>
</dbReference>
<feature type="transmembrane region" description="Helical" evidence="6">
    <location>
        <begin position="125"/>
        <end position="147"/>
    </location>
</feature>
<dbReference type="EMBL" id="JAVDYD010000001">
    <property type="protein sequence ID" value="MDR7341201.1"/>
    <property type="molecule type" value="Genomic_DNA"/>
</dbReference>
<evidence type="ECO:0000256" key="5">
    <source>
        <dbReference type="ARBA" id="ARBA00023136"/>
    </source>
</evidence>
<evidence type="ECO:0000256" key="3">
    <source>
        <dbReference type="ARBA" id="ARBA00022692"/>
    </source>
</evidence>
<evidence type="ECO:0000313" key="9">
    <source>
        <dbReference type="EMBL" id="MDR7341201.1"/>
    </source>
</evidence>
<evidence type="ECO:0000256" key="1">
    <source>
        <dbReference type="ARBA" id="ARBA00004651"/>
    </source>
</evidence>
<protein>
    <submittedName>
        <fullName evidence="8">Cytochrome b/b6 domain-containing protein</fullName>
    </submittedName>
    <submittedName>
        <fullName evidence="9">Formate dehydrogenase subunit gamma</fullName>
    </submittedName>
</protein>
<feature type="transmembrane region" description="Helical" evidence="6">
    <location>
        <begin position="15"/>
        <end position="36"/>
    </location>
</feature>
<evidence type="ECO:0000259" key="7">
    <source>
        <dbReference type="Pfam" id="PF01292"/>
    </source>
</evidence>
<dbReference type="EMBL" id="JAPZVQ010000001">
    <property type="protein sequence ID" value="MDA1383806.1"/>
    <property type="molecule type" value="Genomic_DNA"/>
</dbReference>
<gene>
    <name evidence="9" type="ORF">J2S69_004920</name>
    <name evidence="8" type="ORF">O2L01_02320</name>
</gene>